<dbReference type="EMBL" id="JADVKH010000026">
    <property type="protein sequence ID" value="MBJ9688173.1"/>
    <property type="molecule type" value="Genomic_DNA"/>
</dbReference>
<keyword evidence="5" id="KW-0732">Signal</keyword>
<protein>
    <submittedName>
        <fullName evidence="7">OmpA family protein</fullName>
    </submittedName>
</protein>
<dbReference type="InterPro" id="IPR006664">
    <property type="entry name" value="OMP_bac"/>
</dbReference>
<dbReference type="InterPro" id="IPR050330">
    <property type="entry name" value="Bact_OuterMem_StrucFunc"/>
</dbReference>
<feature type="signal peptide" evidence="5">
    <location>
        <begin position="1"/>
        <end position="21"/>
    </location>
</feature>
<evidence type="ECO:0000313" key="7">
    <source>
        <dbReference type="EMBL" id="MBJ9688173.1"/>
    </source>
</evidence>
<dbReference type="PRINTS" id="PR01021">
    <property type="entry name" value="OMPADOMAIN"/>
</dbReference>
<organism evidence="7 8">
    <name type="scientific">Burkholderia vietnamiensis</name>
    <dbReference type="NCBI Taxonomy" id="60552"/>
    <lineage>
        <taxon>Bacteria</taxon>
        <taxon>Pseudomonadati</taxon>
        <taxon>Pseudomonadota</taxon>
        <taxon>Betaproteobacteria</taxon>
        <taxon>Burkholderiales</taxon>
        <taxon>Burkholderiaceae</taxon>
        <taxon>Burkholderia</taxon>
        <taxon>Burkholderia cepacia complex</taxon>
    </lineage>
</organism>
<dbReference type="PANTHER" id="PTHR30329">
    <property type="entry name" value="STATOR ELEMENT OF FLAGELLAR MOTOR COMPLEX"/>
    <property type="match status" value="1"/>
</dbReference>
<accession>A0ABS1AVK8</accession>
<dbReference type="InterPro" id="IPR006665">
    <property type="entry name" value="OmpA-like"/>
</dbReference>
<feature type="domain" description="OmpA-like" evidence="6">
    <location>
        <begin position="105"/>
        <end position="221"/>
    </location>
</feature>
<comment type="subcellular location">
    <subcellularLocation>
        <location evidence="1">Cell outer membrane</location>
    </subcellularLocation>
</comment>
<dbReference type="SUPFAM" id="SSF103088">
    <property type="entry name" value="OmpA-like"/>
    <property type="match status" value="1"/>
</dbReference>
<reference evidence="7 8" key="1">
    <citation type="submission" date="2020-11" db="EMBL/GenBank/DDBJ databases">
        <title>Enhanced detection system for hospital associated transmission using whole genome sequencing surveillance.</title>
        <authorList>
            <person name="Harrison L.H."/>
            <person name="Van Tyne D."/>
            <person name="Marsh J.W."/>
            <person name="Griffith M.P."/>
            <person name="Snyder D.J."/>
            <person name="Cooper V.S."/>
            <person name="Mustapha M."/>
        </authorList>
    </citation>
    <scope>NUCLEOTIDE SEQUENCE [LARGE SCALE GENOMIC DNA]</scope>
    <source>
        <strain evidence="7 8">BC00020</strain>
    </source>
</reference>
<evidence type="ECO:0000256" key="2">
    <source>
        <dbReference type="ARBA" id="ARBA00023136"/>
    </source>
</evidence>
<keyword evidence="2 4" id="KW-0472">Membrane</keyword>
<sequence length="221" mass="23189">MKKLHLALLAPVVALAACSSASGPTFNAYELQSRDGIKTFRVDCHGFLSSEKACMKVATRMCGSEPVRVVDSTTPYRDGADPRSLVFQCGAAPVAAAAAAAPAPAPAEKVTLTGDAYFATDSAVLTPAARAALDALLNQHRDMHFARMDVDGYTDSTGSAAHNQALSKRRADAVAAYLREHGLQADAFAAAAHGPANPVASNDMQEGRARNRRVEISLHAQ</sequence>
<dbReference type="PROSITE" id="PS51123">
    <property type="entry name" value="OMPA_2"/>
    <property type="match status" value="1"/>
</dbReference>
<feature type="chain" id="PRO_5045721946" evidence="5">
    <location>
        <begin position="22"/>
        <end position="221"/>
    </location>
</feature>
<evidence type="ECO:0000256" key="1">
    <source>
        <dbReference type="ARBA" id="ARBA00004442"/>
    </source>
</evidence>
<evidence type="ECO:0000313" key="8">
    <source>
        <dbReference type="Proteomes" id="UP000808215"/>
    </source>
</evidence>
<proteinExistence type="predicted"/>
<evidence type="ECO:0000259" key="6">
    <source>
        <dbReference type="PROSITE" id="PS51123"/>
    </source>
</evidence>
<dbReference type="PANTHER" id="PTHR30329:SF21">
    <property type="entry name" value="LIPOPROTEIN YIAD-RELATED"/>
    <property type="match status" value="1"/>
</dbReference>
<dbReference type="Gene3D" id="3.30.1330.60">
    <property type="entry name" value="OmpA-like domain"/>
    <property type="match status" value="1"/>
</dbReference>
<dbReference type="Pfam" id="PF00691">
    <property type="entry name" value="OmpA"/>
    <property type="match status" value="1"/>
</dbReference>
<keyword evidence="8" id="KW-1185">Reference proteome</keyword>
<keyword evidence="3" id="KW-0998">Cell outer membrane</keyword>
<dbReference type="Proteomes" id="UP000808215">
    <property type="component" value="Unassembled WGS sequence"/>
</dbReference>
<comment type="caution">
    <text evidence="7">The sequence shown here is derived from an EMBL/GenBank/DDBJ whole genome shotgun (WGS) entry which is preliminary data.</text>
</comment>
<name>A0ABS1AVK8_BURVI</name>
<evidence type="ECO:0000256" key="4">
    <source>
        <dbReference type="PROSITE-ProRule" id="PRU00473"/>
    </source>
</evidence>
<evidence type="ECO:0000256" key="5">
    <source>
        <dbReference type="SAM" id="SignalP"/>
    </source>
</evidence>
<gene>
    <name evidence="7" type="ORF">I5589_13915</name>
</gene>
<evidence type="ECO:0000256" key="3">
    <source>
        <dbReference type="ARBA" id="ARBA00023237"/>
    </source>
</evidence>
<dbReference type="CDD" id="cd07185">
    <property type="entry name" value="OmpA_C-like"/>
    <property type="match status" value="1"/>
</dbReference>
<dbReference type="RefSeq" id="WP_200091465.1">
    <property type="nucleotide sequence ID" value="NZ_JADVKH010000026.1"/>
</dbReference>
<dbReference type="InterPro" id="IPR036737">
    <property type="entry name" value="OmpA-like_sf"/>
</dbReference>
<dbReference type="PROSITE" id="PS51257">
    <property type="entry name" value="PROKAR_LIPOPROTEIN"/>
    <property type="match status" value="1"/>
</dbReference>